<protein>
    <submittedName>
        <fullName evidence="3">Uncharacterized protein</fullName>
    </submittedName>
</protein>
<keyword evidence="1" id="KW-0472">Membrane</keyword>
<dbReference type="AlphaFoldDB" id="A0A5C1Q2A1"/>
<name>A0A5C1Q2A1_9BURK</name>
<proteinExistence type="predicted"/>
<dbReference type="EMBL" id="JBEPLS010000002">
    <property type="protein sequence ID" value="MET3603013.1"/>
    <property type="molecule type" value="Genomic_DNA"/>
</dbReference>
<evidence type="ECO:0000256" key="1">
    <source>
        <dbReference type="SAM" id="Phobius"/>
    </source>
</evidence>
<evidence type="ECO:0000313" key="5">
    <source>
        <dbReference type="Proteomes" id="UP001549111"/>
    </source>
</evidence>
<evidence type="ECO:0000313" key="3">
    <source>
        <dbReference type="EMBL" id="QEN02145.1"/>
    </source>
</evidence>
<dbReference type="OrthoDB" id="8537001at2"/>
<evidence type="ECO:0000313" key="2">
    <source>
        <dbReference type="EMBL" id="MET3603013.1"/>
    </source>
</evidence>
<evidence type="ECO:0000313" key="4">
    <source>
        <dbReference type="Proteomes" id="UP000323522"/>
    </source>
</evidence>
<dbReference type="RefSeq" id="WP_149504775.1">
    <property type="nucleotide sequence ID" value="NZ_CP035708.1"/>
</dbReference>
<reference evidence="3 4" key="1">
    <citation type="submission" date="2019-02" db="EMBL/GenBank/DDBJ databases">
        <title>Complete Genome Sequence and Methylome Analysis of Sphaerotilus natans subsp. sulfidivorans D-507.</title>
        <authorList>
            <person name="Fomenkov A."/>
            <person name="Gridneva E."/>
            <person name="Smolyakov D."/>
            <person name="Dubinina G."/>
            <person name="Vincze T."/>
            <person name="Grabovich M."/>
            <person name="Roberts R.J."/>
        </authorList>
    </citation>
    <scope>NUCLEOTIDE SEQUENCE [LARGE SCALE GENOMIC DNA]</scope>
    <source>
        <strain evidence="3 4">D-507</strain>
    </source>
</reference>
<gene>
    <name evidence="2" type="ORF">ABIC99_000797</name>
    <name evidence="3" type="ORF">EWH46_16170</name>
</gene>
<keyword evidence="1" id="KW-0812">Transmembrane</keyword>
<keyword evidence="1" id="KW-1133">Transmembrane helix</keyword>
<dbReference type="KEGG" id="snn:EWH46_16170"/>
<keyword evidence="5" id="KW-1185">Reference proteome</keyword>
<feature type="transmembrane region" description="Helical" evidence="1">
    <location>
        <begin position="66"/>
        <end position="87"/>
    </location>
</feature>
<feature type="transmembrane region" description="Helical" evidence="1">
    <location>
        <begin position="21"/>
        <end position="46"/>
    </location>
</feature>
<accession>A0A5C1Q2A1</accession>
<reference evidence="2 5" key="2">
    <citation type="submission" date="2024-06" db="EMBL/GenBank/DDBJ databases">
        <title>Genomic Encyclopedia of Type Strains, Phase IV (KMG-IV): sequencing the most valuable type-strain genomes for metagenomic binning, comparative biology and taxonomic classification.</title>
        <authorList>
            <person name="Goeker M."/>
        </authorList>
    </citation>
    <scope>NUCLEOTIDE SEQUENCE [LARGE SCALE GENOMIC DNA]</scope>
    <source>
        <strain evidence="2 5">D-501</strain>
    </source>
</reference>
<dbReference type="Proteomes" id="UP001549111">
    <property type="component" value="Unassembled WGS sequence"/>
</dbReference>
<dbReference type="EMBL" id="CP035708">
    <property type="protein sequence ID" value="QEN02145.1"/>
    <property type="molecule type" value="Genomic_DNA"/>
</dbReference>
<sequence>MDMLKRLPGSVRAAPGLEWALWRRLPALLLWGTLLPALIVLARHLIGEVGTTAQAERDLMVWTYKMIGLVVLHWSLLLTLAVGCFIVRVMKGPAYVADAYEMEELDPDPSPLPLPLPLSGR</sequence>
<organism evidence="3 4">
    <name type="scientific">Sphaerotilus sulfidivorans</name>
    <dbReference type="NCBI Taxonomy" id="639200"/>
    <lineage>
        <taxon>Bacteria</taxon>
        <taxon>Pseudomonadati</taxon>
        <taxon>Pseudomonadota</taxon>
        <taxon>Betaproteobacteria</taxon>
        <taxon>Burkholderiales</taxon>
        <taxon>Sphaerotilaceae</taxon>
        <taxon>Sphaerotilus</taxon>
    </lineage>
</organism>
<dbReference type="Proteomes" id="UP000323522">
    <property type="component" value="Chromosome"/>
</dbReference>